<organism evidence="2 3">
    <name type="scientific">Rheinheimera aquimaris</name>
    <dbReference type="NCBI Taxonomy" id="412437"/>
    <lineage>
        <taxon>Bacteria</taxon>
        <taxon>Pseudomonadati</taxon>
        <taxon>Pseudomonadota</taxon>
        <taxon>Gammaproteobacteria</taxon>
        <taxon>Chromatiales</taxon>
        <taxon>Chromatiaceae</taxon>
        <taxon>Rheinheimera</taxon>
    </lineage>
</organism>
<evidence type="ECO:0000313" key="2">
    <source>
        <dbReference type="EMBL" id="GAA0540631.1"/>
    </source>
</evidence>
<keyword evidence="1" id="KW-0812">Transmembrane</keyword>
<dbReference type="Proteomes" id="UP001501169">
    <property type="component" value="Unassembled WGS sequence"/>
</dbReference>
<feature type="transmembrane region" description="Helical" evidence="1">
    <location>
        <begin position="20"/>
        <end position="42"/>
    </location>
</feature>
<keyword evidence="1" id="KW-1133">Transmembrane helix</keyword>
<proteinExistence type="predicted"/>
<comment type="caution">
    <text evidence="2">The sequence shown here is derived from an EMBL/GenBank/DDBJ whole genome shotgun (WGS) entry which is preliminary data.</text>
</comment>
<sequence length="126" mass="14011">MTGQAAEQGIKRFFRPDHPVQFVLGLAIWSLWFVVMYAALSVGCGFFPPVTETVFNLITPTLLLFTLLIMLLFTVLALRSWRYSRHAQNLSHMQRFTVRVGLALHLLAALATLAGALPVLVLSPCV</sequence>
<evidence type="ECO:0000256" key="1">
    <source>
        <dbReference type="SAM" id="Phobius"/>
    </source>
</evidence>
<keyword evidence="3" id="KW-1185">Reference proteome</keyword>
<dbReference type="RefSeq" id="WP_226765594.1">
    <property type="nucleotide sequence ID" value="NZ_BAAAEO010000001.1"/>
</dbReference>
<protein>
    <submittedName>
        <fullName evidence="2">Uncharacterized protein</fullName>
    </submittedName>
</protein>
<dbReference type="EMBL" id="BAAAEO010000001">
    <property type="protein sequence ID" value="GAA0540631.1"/>
    <property type="molecule type" value="Genomic_DNA"/>
</dbReference>
<keyword evidence="1" id="KW-0472">Membrane</keyword>
<accession>A0ABP3NBI6</accession>
<gene>
    <name evidence="2" type="ORF">GCM10009098_05260</name>
</gene>
<feature type="transmembrane region" description="Helical" evidence="1">
    <location>
        <begin position="102"/>
        <end position="123"/>
    </location>
</feature>
<reference evidence="3" key="1">
    <citation type="journal article" date="2019" name="Int. J. Syst. Evol. Microbiol.">
        <title>The Global Catalogue of Microorganisms (GCM) 10K type strain sequencing project: providing services to taxonomists for standard genome sequencing and annotation.</title>
        <authorList>
            <consortium name="The Broad Institute Genomics Platform"/>
            <consortium name="The Broad Institute Genome Sequencing Center for Infectious Disease"/>
            <person name="Wu L."/>
            <person name="Ma J."/>
        </authorList>
    </citation>
    <scope>NUCLEOTIDE SEQUENCE [LARGE SCALE GENOMIC DNA]</scope>
    <source>
        <strain evidence="3">JCM 14331</strain>
    </source>
</reference>
<feature type="transmembrane region" description="Helical" evidence="1">
    <location>
        <begin position="62"/>
        <end position="81"/>
    </location>
</feature>
<name>A0ABP3NBI6_9GAMM</name>
<evidence type="ECO:0000313" key="3">
    <source>
        <dbReference type="Proteomes" id="UP001501169"/>
    </source>
</evidence>